<dbReference type="RefSeq" id="WP_237558758.1">
    <property type="nucleotide sequence ID" value="NZ_RCOS01000066.1"/>
</dbReference>
<name>A0A3R9QXK6_9CREN</name>
<dbReference type="Proteomes" id="UP000277582">
    <property type="component" value="Unassembled WGS sequence"/>
</dbReference>
<gene>
    <name evidence="1" type="ORF">D6D85_05165</name>
</gene>
<evidence type="ECO:0000313" key="2">
    <source>
        <dbReference type="Proteomes" id="UP000277582"/>
    </source>
</evidence>
<comment type="caution">
    <text evidence="1">The sequence shown here is derived from an EMBL/GenBank/DDBJ whole genome shotgun (WGS) entry which is preliminary data.</text>
</comment>
<dbReference type="SUPFAM" id="SSF50891">
    <property type="entry name" value="Cyclophilin-like"/>
    <property type="match status" value="1"/>
</dbReference>
<proteinExistence type="predicted"/>
<accession>A0A3R9QXK6</accession>
<dbReference type="Gene3D" id="2.40.100.20">
    <property type="match status" value="1"/>
</dbReference>
<dbReference type="EMBL" id="RCOS01000066">
    <property type="protein sequence ID" value="RSN75928.1"/>
    <property type="molecule type" value="Genomic_DNA"/>
</dbReference>
<dbReference type="AlphaFoldDB" id="A0A3R9QXK6"/>
<keyword evidence="2" id="KW-1185">Reference proteome</keyword>
<protein>
    <submittedName>
        <fullName evidence="1">Uncharacterized protein</fullName>
    </submittedName>
</protein>
<organism evidence="1 2">
    <name type="scientific">Candidatus Methanodesulfokora washburnensis</name>
    <dbReference type="NCBI Taxonomy" id="2478471"/>
    <lineage>
        <taxon>Archaea</taxon>
        <taxon>Thermoproteota</taxon>
        <taxon>Candidatus Korarchaeia</taxon>
        <taxon>Candidatus Korarchaeia incertae sedis</taxon>
        <taxon>Candidatus Methanodesulfokora</taxon>
    </lineage>
</organism>
<sequence length="121" mass="13316">MRMEEYKIAVVISSGRAVISLLRYLSPLTSERIAMSLPLEGIVVNAGNAIYISLDIEGTLEGVTNQLKAGEVGMNVERKMMIIALRNIKLDFRATRLGIVREGLEVISAAKTGEKARIERI</sequence>
<dbReference type="InterPro" id="IPR029000">
    <property type="entry name" value="Cyclophilin-like_dom_sf"/>
</dbReference>
<reference evidence="1 2" key="1">
    <citation type="submission" date="2018-10" db="EMBL/GenBank/DDBJ databases">
        <title>Co-occurring genomic capacity for anaerobic methane metabolism and dissimilatory sulfite reduction discovered in the Korarchaeota.</title>
        <authorList>
            <person name="Mckay L.J."/>
            <person name="Dlakic M."/>
            <person name="Fields M.W."/>
            <person name="Delmont T.O."/>
            <person name="Eren A.M."/>
            <person name="Jay Z.J."/>
            <person name="Klingelsmith K.B."/>
            <person name="Rusch D.B."/>
            <person name="Inskeep W.P."/>
        </authorList>
    </citation>
    <scope>NUCLEOTIDE SEQUENCE [LARGE SCALE GENOMIC DNA]</scope>
    <source>
        <strain evidence="1 2">MDKW</strain>
    </source>
</reference>
<evidence type="ECO:0000313" key="1">
    <source>
        <dbReference type="EMBL" id="RSN75928.1"/>
    </source>
</evidence>